<reference evidence="2" key="1">
    <citation type="journal article" date="2021" name="Nat. Commun.">
        <title>Genetic determinants of endophytism in the Arabidopsis root mycobiome.</title>
        <authorList>
            <person name="Mesny F."/>
            <person name="Miyauchi S."/>
            <person name="Thiergart T."/>
            <person name="Pickel B."/>
            <person name="Atanasova L."/>
            <person name="Karlsson M."/>
            <person name="Huettel B."/>
            <person name="Barry K.W."/>
            <person name="Haridas S."/>
            <person name="Chen C."/>
            <person name="Bauer D."/>
            <person name="Andreopoulos W."/>
            <person name="Pangilinan J."/>
            <person name="LaButti K."/>
            <person name="Riley R."/>
            <person name="Lipzen A."/>
            <person name="Clum A."/>
            <person name="Drula E."/>
            <person name="Henrissat B."/>
            <person name="Kohler A."/>
            <person name="Grigoriev I.V."/>
            <person name="Martin F.M."/>
            <person name="Hacquard S."/>
        </authorList>
    </citation>
    <scope>NUCLEOTIDE SEQUENCE</scope>
    <source>
        <strain evidence="2">MPI-CAGE-AT-0016</strain>
    </source>
</reference>
<dbReference type="OrthoDB" id="3878372at2759"/>
<evidence type="ECO:0000256" key="1">
    <source>
        <dbReference type="SAM" id="SignalP"/>
    </source>
</evidence>
<feature type="signal peptide" evidence="1">
    <location>
        <begin position="1"/>
        <end position="19"/>
    </location>
</feature>
<gene>
    <name evidence="2" type="ORF">B0T11DRAFT_298708</name>
</gene>
<sequence length="233" mass="25444">MIPAKRTVLLALGALSILAQDFSDENSNFTFTLYPSDAGDTCEEGGKGGLTLTTRTVPRVLTCIDVEAMFSSNNRTGFLNDTSSHLVTDPDGFDESRLPPPGIDFYIPSGLGDYNASKNWTNLWFRQRNATGDGETEEGELGRWIITTYANNECIRTNVTETPWYETSCQTDEEGQCESVSYSIKSIGMRPFDGKNGDFADGCQEWGRVGAAASLMPHLSAALVGVMAYFVLL</sequence>
<comment type="caution">
    <text evidence="2">The sequence shown here is derived from an EMBL/GenBank/DDBJ whole genome shotgun (WGS) entry which is preliminary data.</text>
</comment>
<protein>
    <submittedName>
        <fullName evidence="2">Uncharacterized protein</fullName>
    </submittedName>
</protein>
<keyword evidence="1" id="KW-0732">Signal</keyword>
<accession>A0A8K0X638</accession>
<organism evidence="2 3">
    <name type="scientific">Plectosphaerella cucumerina</name>
    <dbReference type="NCBI Taxonomy" id="40658"/>
    <lineage>
        <taxon>Eukaryota</taxon>
        <taxon>Fungi</taxon>
        <taxon>Dikarya</taxon>
        <taxon>Ascomycota</taxon>
        <taxon>Pezizomycotina</taxon>
        <taxon>Sordariomycetes</taxon>
        <taxon>Hypocreomycetidae</taxon>
        <taxon>Glomerellales</taxon>
        <taxon>Plectosphaerellaceae</taxon>
        <taxon>Plectosphaerella</taxon>
    </lineage>
</organism>
<dbReference type="AlphaFoldDB" id="A0A8K0X638"/>
<keyword evidence="3" id="KW-1185">Reference proteome</keyword>
<evidence type="ECO:0000313" key="3">
    <source>
        <dbReference type="Proteomes" id="UP000813385"/>
    </source>
</evidence>
<evidence type="ECO:0000313" key="2">
    <source>
        <dbReference type="EMBL" id="KAH7363450.1"/>
    </source>
</evidence>
<proteinExistence type="predicted"/>
<name>A0A8K0X638_9PEZI</name>
<dbReference type="EMBL" id="JAGPXD010000003">
    <property type="protein sequence ID" value="KAH7363450.1"/>
    <property type="molecule type" value="Genomic_DNA"/>
</dbReference>
<dbReference type="Proteomes" id="UP000813385">
    <property type="component" value="Unassembled WGS sequence"/>
</dbReference>
<feature type="chain" id="PRO_5035435259" evidence="1">
    <location>
        <begin position="20"/>
        <end position="233"/>
    </location>
</feature>